<gene>
    <name evidence="2" type="ORF">S01H1_05713</name>
</gene>
<comment type="caution">
    <text evidence="2">The sequence shown here is derived from an EMBL/GenBank/DDBJ whole genome shotgun (WGS) entry which is preliminary data.</text>
</comment>
<accession>X0S3K4</accession>
<protein>
    <recommendedName>
        <fullName evidence="1">DRTGG domain-containing protein</fullName>
    </recommendedName>
</protein>
<dbReference type="InterPro" id="IPR050500">
    <property type="entry name" value="Phos_Acetyltrans/Butyryltrans"/>
</dbReference>
<dbReference type="Gene3D" id="3.40.1390.20">
    <property type="entry name" value="HprK N-terminal domain-like"/>
    <property type="match status" value="1"/>
</dbReference>
<dbReference type="Gene3D" id="3.40.50.300">
    <property type="entry name" value="P-loop containing nucleotide triphosphate hydrolases"/>
    <property type="match status" value="1"/>
</dbReference>
<organism evidence="2">
    <name type="scientific">marine sediment metagenome</name>
    <dbReference type="NCBI Taxonomy" id="412755"/>
    <lineage>
        <taxon>unclassified sequences</taxon>
        <taxon>metagenomes</taxon>
        <taxon>ecological metagenomes</taxon>
    </lineage>
</organism>
<dbReference type="Pfam" id="PF13500">
    <property type="entry name" value="AAA_26"/>
    <property type="match status" value="1"/>
</dbReference>
<reference evidence="2" key="1">
    <citation type="journal article" date="2014" name="Front. Microbiol.">
        <title>High frequency of phylogenetically diverse reductive dehalogenase-homologous genes in deep subseafloor sedimentary metagenomes.</title>
        <authorList>
            <person name="Kawai M."/>
            <person name="Futagami T."/>
            <person name="Toyoda A."/>
            <person name="Takaki Y."/>
            <person name="Nishi S."/>
            <person name="Hori S."/>
            <person name="Arai W."/>
            <person name="Tsubouchi T."/>
            <person name="Morono Y."/>
            <person name="Uchiyama I."/>
            <person name="Ito T."/>
            <person name="Fujiyama A."/>
            <person name="Inagaki F."/>
            <person name="Takami H."/>
        </authorList>
    </citation>
    <scope>NUCLEOTIDE SEQUENCE</scope>
    <source>
        <strain evidence="2">Expedition CK06-06</strain>
    </source>
</reference>
<dbReference type="SUPFAM" id="SSF75138">
    <property type="entry name" value="HprK N-terminal domain-like"/>
    <property type="match status" value="1"/>
</dbReference>
<feature type="domain" description="DRTGG" evidence="1">
    <location>
        <begin position="147"/>
        <end position="255"/>
    </location>
</feature>
<feature type="non-terminal residue" evidence="2">
    <location>
        <position position="1"/>
    </location>
</feature>
<evidence type="ECO:0000259" key="1">
    <source>
        <dbReference type="Pfam" id="PF07085"/>
    </source>
</evidence>
<evidence type="ECO:0000313" key="2">
    <source>
        <dbReference type="EMBL" id="GAF75604.1"/>
    </source>
</evidence>
<dbReference type="CDD" id="cd03109">
    <property type="entry name" value="DTBS"/>
    <property type="match status" value="1"/>
</dbReference>
<dbReference type="InterPro" id="IPR010766">
    <property type="entry name" value="DRTGG"/>
</dbReference>
<dbReference type="SUPFAM" id="SSF52540">
    <property type="entry name" value="P-loop containing nucleoside triphosphate hydrolases"/>
    <property type="match status" value="1"/>
</dbReference>
<dbReference type="InterPro" id="IPR027417">
    <property type="entry name" value="P-loop_NTPase"/>
</dbReference>
<dbReference type="Pfam" id="PF07085">
    <property type="entry name" value="DRTGG"/>
    <property type="match status" value="1"/>
</dbReference>
<dbReference type="PANTHER" id="PTHR43356">
    <property type="entry name" value="PHOSPHATE ACETYLTRANSFERASE"/>
    <property type="match status" value="1"/>
</dbReference>
<proteinExistence type="predicted"/>
<dbReference type="EMBL" id="BARS01002970">
    <property type="protein sequence ID" value="GAF75604.1"/>
    <property type="molecule type" value="Genomic_DNA"/>
</dbReference>
<dbReference type="InterPro" id="IPR028979">
    <property type="entry name" value="Ser_kin/Pase_Hpr-like_N_sf"/>
</dbReference>
<dbReference type="AlphaFoldDB" id="X0S3K4"/>
<name>X0S3K4_9ZZZZ</name>
<dbReference type="PANTHER" id="PTHR43356:SF2">
    <property type="entry name" value="PHOSPHATE ACETYLTRANSFERASE"/>
    <property type="match status" value="1"/>
</dbReference>
<sequence length="289" mass="31832">IAIEKGFTKRYILKSNKKELVRQIKSSFRAVAKDKDLVVIEGTGHAGVGSVFDLSNAVVAKMLGSKVVIVSSGGIGRPIDQIMLNKALFEKEGVRLAGVIINKVRPEKYEQVNEIVRKGLKRKGLEVLGVIPYKELLSEPTIRQVSEELNFKLLPCAANLEANVDKILVGAMAPHNALNYFSDRCLIITPGDREDLILAVVGFQRDKAKSGLRIAGIVLSGGIRPRKGIVDLVKRAKIPLLLAEGDTYSVASEVHDLKVKIRPEDSKKTAIIKDLIENYVDIDILRRHL</sequence>